<protein>
    <submittedName>
        <fullName evidence="1">Uncharacterized protein</fullName>
    </submittedName>
</protein>
<dbReference type="EMBL" id="FNAK01000003">
    <property type="protein sequence ID" value="SDD90712.1"/>
    <property type="molecule type" value="Genomic_DNA"/>
</dbReference>
<proteinExistence type="predicted"/>
<name>A0A1G6YK80_9PROT</name>
<evidence type="ECO:0000313" key="2">
    <source>
        <dbReference type="Proteomes" id="UP000183685"/>
    </source>
</evidence>
<keyword evidence="2" id="KW-1185">Reference proteome</keyword>
<accession>A0A1G6YK80</accession>
<organism evidence="1 2">
    <name type="scientific">Kordiimonas lacus</name>
    <dbReference type="NCBI Taxonomy" id="637679"/>
    <lineage>
        <taxon>Bacteria</taxon>
        <taxon>Pseudomonadati</taxon>
        <taxon>Pseudomonadota</taxon>
        <taxon>Alphaproteobacteria</taxon>
        <taxon>Kordiimonadales</taxon>
        <taxon>Kordiimonadaceae</taxon>
        <taxon>Kordiimonas</taxon>
    </lineage>
</organism>
<dbReference type="Proteomes" id="UP000183685">
    <property type="component" value="Unassembled WGS sequence"/>
</dbReference>
<dbReference type="RefSeq" id="WP_068302679.1">
    <property type="nucleotide sequence ID" value="NZ_FNAK01000003.1"/>
</dbReference>
<gene>
    <name evidence="1" type="ORF">SAMN04488071_1655</name>
</gene>
<sequence length="228" mass="24811">MSKANAHAEVATVEETAPTVLMPKWFQRLAAVCAIAVPVVIPVSMFELEKRSSAQERTESVAFEISSDAMKGVATMRDTMMVLEDIIRLHEAGMADKIAAAGFVDRFLKLRDESRLKIIRTGAEINGHLLRFHGTIDSQTLDAFAADARASVNRYIQPFSDCVNKMLPLVMAGENPKQDFDQCKLADLADGLMAASIAVSQESVSLGLHGRYDPEKLRDAKAGADKSG</sequence>
<evidence type="ECO:0000313" key="1">
    <source>
        <dbReference type="EMBL" id="SDD90712.1"/>
    </source>
</evidence>
<dbReference type="AlphaFoldDB" id="A0A1G6YK80"/>
<reference evidence="1 2" key="1">
    <citation type="submission" date="2016-10" db="EMBL/GenBank/DDBJ databases">
        <authorList>
            <person name="de Groot N.N."/>
        </authorList>
    </citation>
    <scope>NUCLEOTIDE SEQUENCE [LARGE SCALE GENOMIC DNA]</scope>
    <source>
        <strain evidence="1 2">CGMCC 1.9109</strain>
    </source>
</reference>